<organism evidence="2">
    <name type="scientific">viral metagenome</name>
    <dbReference type="NCBI Taxonomy" id="1070528"/>
    <lineage>
        <taxon>unclassified sequences</taxon>
        <taxon>metagenomes</taxon>
        <taxon>organismal metagenomes</taxon>
    </lineage>
</organism>
<reference evidence="2" key="1">
    <citation type="submission" date="2020-03" db="EMBL/GenBank/DDBJ databases">
        <title>The deep terrestrial virosphere.</title>
        <authorList>
            <person name="Holmfeldt K."/>
            <person name="Nilsson E."/>
            <person name="Simone D."/>
            <person name="Lopez-Fernandez M."/>
            <person name="Wu X."/>
            <person name="de Brujin I."/>
            <person name="Lundin D."/>
            <person name="Andersson A."/>
            <person name="Bertilsson S."/>
            <person name="Dopson M."/>
        </authorList>
    </citation>
    <scope>NUCLEOTIDE SEQUENCE</scope>
    <source>
        <strain evidence="1">MM415A02194</strain>
        <strain evidence="2">MM415B04014</strain>
    </source>
</reference>
<evidence type="ECO:0000313" key="1">
    <source>
        <dbReference type="EMBL" id="QJA73847.1"/>
    </source>
</evidence>
<dbReference type="EMBL" id="MT142057">
    <property type="protein sequence ID" value="QJA73847.1"/>
    <property type="molecule type" value="Genomic_DNA"/>
</dbReference>
<name>A0A6M3LL38_9ZZZZ</name>
<proteinExistence type="predicted"/>
<accession>A0A6M3LL38</accession>
<gene>
    <name evidence="1" type="ORF">MM415A02194_0011</name>
    <name evidence="2" type="ORF">MM415B04014_0003</name>
</gene>
<evidence type="ECO:0000313" key="2">
    <source>
        <dbReference type="EMBL" id="QJA94054.1"/>
    </source>
</evidence>
<dbReference type="EMBL" id="MT143200">
    <property type="protein sequence ID" value="QJA94054.1"/>
    <property type="molecule type" value="Genomic_DNA"/>
</dbReference>
<dbReference type="AlphaFoldDB" id="A0A6M3LL38"/>
<sequence length="65" mass="7268">MRIIQGNTYLLHGPQGWSLVLGGSIMLSHGAGIYPEAKAREMYNNYRKFNRGLSAEPRIIYQAAS</sequence>
<protein>
    <submittedName>
        <fullName evidence="2">Uncharacterized protein</fullName>
    </submittedName>
</protein>